<dbReference type="Proteomes" id="UP000189883">
    <property type="component" value="Chromosome"/>
</dbReference>
<accession>A0A1S7DVN9</accession>
<proteinExistence type="predicted"/>
<dbReference type="AlphaFoldDB" id="A0A1S7DVN9"/>
<name>A0A1S7DVN9_RIEAN</name>
<gene>
    <name evidence="1" type="ORF">AB406_2184</name>
</gene>
<evidence type="ECO:0000313" key="1">
    <source>
        <dbReference type="EMBL" id="AQY23121.1"/>
    </source>
</evidence>
<dbReference type="RefSeq" id="WP_079208315.1">
    <property type="nucleotide sequence ID" value="NZ_CP011859.1"/>
</dbReference>
<evidence type="ECO:0000313" key="2">
    <source>
        <dbReference type="Proteomes" id="UP000189883"/>
    </source>
</evidence>
<dbReference type="NCBIfam" id="TIGR02757">
    <property type="entry name" value="TIGR02757 family protein"/>
    <property type="match status" value="1"/>
</dbReference>
<dbReference type="EMBL" id="CP011859">
    <property type="protein sequence ID" value="AQY23121.1"/>
    <property type="molecule type" value="Genomic_DNA"/>
</dbReference>
<dbReference type="InterPro" id="IPR014127">
    <property type="entry name" value="CHP02757"/>
</dbReference>
<reference evidence="1 2" key="1">
    <citation type="submission" date="2015-06" db="EMBL/GenBank/DDBJ databases">
        <title>R. anatipestifer strain HXb2 is the most virulent strain so far, and the genome sequence would help us uncover the pathogenesis.</title>
        <authorList>
            <person name="Hu Q."/>
            <person name="Qi J."/>
            <person name="Bo H."/>
            <person name="Liu G."/>
            <person name="Tao M."/>
            <person name="Ding Y."/>
            <person name="Xue Y."/>
        </authorList>
    </citation>
    <scope>NUCLEOTIDE SEQUENCE [LARGE SCALE GENOMIC DNA]</scope>
    <source>
        <strain evidence="1 2">HXb2</strain>
    </source>
</reference>
<organism evidence="1 2">
    <name type="scientific">Riemerella anatipestifer</name>
    <name type="common">Moraxella anatipestifer</name>
    <dbReference type="NCBI Taxonomy" id="34085"/>
    <lineage>
        <taxon>Bacteria</taxon>
        <taxon>Pseudomonadati</taxon>
        <taxon>Bacteroidota</taxon>
        <taxon>Flavobacteriia</taxon>
        <taxon>Flavobacteriales</taxon>
        <taxon>Weeksellaceae</taxon>
        <taxon>Riemerella</taxon>
    </lineage>
</organism>
<protein>
    <recommendedName>
        <fullName evidence="3">TIGR02757 family protein</fullName>
    </recommendedName>
</protein>
<dbReference type="Pfam" id="PF09674">
    <property type="entry name" value="DUF2400"/>
    <property type="match status" value="1"/>
</dbReference>
<sequence>MDSNELKDFLNEKADLYNHPNFIEQDPIQIPHRFSLKQDIEISGFIAATIAWGNRKSIIKSANHIMELMGQSPLDFVLNHTDKDLEKIGTRAIHRTFNSEDLIYFIQRFRHLYQNHSSMEELLLPQDGETNFYHALERFRNAFLDITTQHRSHKHISSTYKKSAAKRLMMFLRWMVRKDNKGVDFGIWEQLDPALLSIPLDVHTGNIARQLQLITRTQNDWKTVEELDHTIRKWDAKDPAKYDFALFGLGVSGEFKQG</sequence>
<evidence type="ECO:0008006" key="3">
    <source>
        <dbReference type="Google" id="ProtNLM"/>
    </source>
</evidence>